<gene>
    <name evidence="2" type="ORF">CSSPJE1EN1_LOCUS10067</name>
</gene>
<protein>
    <recommendedName>
        <fullName evidence="1">CHAT domain-containing protein</fullName>
    </recommendedName>
</protein>
<evidence type="ECO:0000313" key="2">
    <source>
        <dbReference type="EMBL" id="CAK9264589.1"/>
    </source>
</evidence>
<dbReference type="Pfam" id="PF12770">
    <property type="entry name" value="CHAT"/>
    <property type="match status" value="1"/>
</dbReference>
<dbReference type="Proteomes" id="UP001497444">
    <property type="component" value="Chromosome 16"/>
</dbReference>
<accession>A0ABP0WCP7</accession>
<evidence type="ECO:0000313" key="3">
    <source>
        <dbReference type="Proteomes" id="UP001497444"/>
    </source>
</evidence>
<dbReference type="EMBL" id="OZ020111">
    <property type="protein sequence ID" value="CAK9264589.1"/>
    <property type="molecule type" value="Genomic_DNA"/>
</dbReference>
<keyword evidence="3" id="KW-1185">Reference proteome</keyword>
<sequence>MVRSFALYKSRPFHSSTDDQGCATLVIGIKNHSSLGGRNLQYAEEEANEVVKILKDKFGYNQAKAILGSNATKERVERLLPKARLVHFATHATVTDKYEEGAILFAKPDDKATTSSLNINVTSRNSEVLVEGDPLLGLMQSDAHNEFDVQQTMTHFQFEQKVAKQVVLVADEIAGMNLKAQVVVLSACQTGQGAVAGEGVAGLGRALTRAVAAAMQEAMVHMIKEPSKANPLTGRWKVKHWAAFMPFGLPSALG</sequence>
<evidence type="ECO:0000259" key="1">
    <source>
        <dbReference type="Pfam" id="PF12770"/>
    </source>
</evidence>
<reference evidence="2" key="1">
    <citation type="submission" date="2024-02" db="EMBL/GenBank/DDBJ databases">
        <authorList>
            <consortium name="ELIXIR-Norway"/>
            <consortium name="Elixir Norway"/>
        </authorList>
    </citation>
    <scope>NUCLEOTIDE SEQUENCE</scope>
</reference>
<feature type="domain" description="CHAT" evidence="1">
    <location>
        <begin position="20"/>
        <end position="210"/>
    </location>
</feature>
<name>A0ABP0WCP7_9BRYO</name>
<organism evidence="2 3">
    <name type="scientific">Sphagnum jensenii</name>
    <dbReference type="NCBI Taxonomy" id="128206"/>
    <lineage>
        <taxon>Eukaryota</taxon>
        <taxon>Viridiplantae</taxon>
        <taxon>Streptophyta</taxon>
        <taxon>Embryophyta</taxon>
        <taxon>Bryophyta</taxon>
        <taxon>Sphagnophytina</taxon>
        <taxon>Sphagnopsida</taxon>
        <taxon>Sphagnales</taxon>
        <taxon>Sphagnaceae</taxon>
        <taxon>Sphagnum</taxon>
    </lineage>
</organism>
<dbReference type="InterPro" id="IPR024983">
    <property type="entry name" value="CHAT_dom"/>
</dbReference>
<proteinExistence type="predicted"/>